<reference evidence="1 2" key="1">
    <citation type="submission" date="2019-04" db="EMBL/GenBank/DDBJ databases">
        <authorList>
            <consortium name="Pathogen Informatics"/>
        </authorList>
    </citation>
    <scope>NUCLEOTIDE SEQUENCE [LARGE SCALE GENOMIC DNA]</scope>
    <source>
        <strain evidence="1 2">NCTC9185</strain>
    </source>
</reference>
<dbReference type="SUPFAM" id="SSF51735">
    <property type="entry name" value="NAD(P)-binding Rossmann-fold domains"/>
    <property type="match status" value="1"/>
</dbReference>
<dbReference type="Gene3D" id="3.40.50.720">
    <property type="entry name" value="NAD(P)-binding Rossmann-like Domain"/>
    <property type="match status" value="1"/>
</dbReference>
<evidence type="ECO:0000313" key="2">
    <source>
        <dbReference type="Proteomes" id="UP000339249"/>
    </source>
</evidence>
<dbReference type="EMBL" id="CABDVU010000001">
    <property type="protein sequence ID" value="VTN08190.1"/>
    <property type="molecule type" value="Genomic_DNA"/>
</dbReference>
<accession>A0A4U9CR67</accession>
<proteinExistence type="predicted"/>
<protein>
    <submittedName>
        <fullName evidence="1">Short chain dehydrogenase</fullName>
    </submittedName>
</protein>
<dbReference type="InterPro" id="IPR002347">
    <property type="entry name" value="SDR_fam"/>
</dbReference>
<dbReference type="Proteomes" id="UP000339249">
    <property type="component" value="Unassembled WGS sequence"/>
</dbReference>
<name>A0A4U9CR67_RAOTE</name>
<dbReference type="InterPro" id="IPR036291">
    <property type="entry name" value="NAD(P)-bd_dom_sf"/>
</dbReference>
<organism evidence="1 2">
    <name type="scientific">Raoultella terrigena</name>
    <name type="common">Klebsiella terrigena</name>
    <dbReference type="NCBI Taxonomy" id="577"/>
    <lineage>
        <taxon>Bacteria</taxon>
        <taxon>Pseudomonadati</taxon>
        <taxon>Pseudomonadota</taxon>
        <taxon>Gammaproteobacteria</taxon>
        <taxon>Enterobacterales</taxon>
        <taxon>Enterobacteriaceae</taxon>
        <taxon>Klebsiella/Raoultella group</taxon>
        <taxon>Raoultella</taxon>
    </lineage>
</organism>
<dbReference type="Pfam" id="PF00106">
    <property type="entry name" value="adh_short"/>
    <property type="match status" value="1"/>
</dbReference>
<sequence length="87" mass="8873">MLTCARHSPAVPSEALFVKADLSDEAGCALLAKRVQEQLGGVDIIVHMLGGSSAPAGGFAALDDAQWQRELALNLFSGGAPRSAPAA</sequence>
<gene>
    <name evidence="1" type="ORF">NCTC9185_00063</name>
</gene>
<dbReference type="AlphaFoldDB" id="A0A4U9CR67"/>
<evidence type="ECO:0000313" key="1">
    <source>
        <dbReference type="EMBL" id="VTN08190.1"/>
    </source>
</evidence>